<organism evidence="2 3">
    <name type="scientific">Schizophyllum amplum</name>
    <dbReference type="NCBI Taxonomy" id="97359"/>
    <lineage>
        <taxon>Eukaryota</taxon>
        <taxon>Fungi</taxon>
        <taxon>Dikarya</taxon>
        <taxon>Basidiomycota</taxon>
        <taxon>Agaricomycotina</taxon>
        <taxon>Agaricomycetes</taxon>
        <taxon>Agaricomycetidae</taxon>
        <taxon>Agaricales</taxon>
        <taxon>Schizophyllaceae</taxon>
        <taxon>Schizophyllum</taxon>
    </lineage>
</organism>
<dbReference type="Proteomes" id="UP000320762">
    <property type="component" value="Unassembled WGS sequence"/>
</dbReference>
<protein>
    <submittedName>
        <fullName evidence="2">Uncharacterized protein</fullName>
    </submittedName>
</protein>
<evidence type="ECO:0000256" key="1">
    <source>
        <dbReference type="SAM" id="MobiDB-lite"/>
    </source>
</evidence>
<name>A0A550CWE1_9AGAR</name>
<feature type="compositionally biased region" description="Low complexity" evidence="1">
    <location>
        <begin position="22"/>
        <end position="43"/>
    </location>
</feature>
<dbReference type="EMBL" id="VDMD01000001">
    <property type="protein sequence ID" value="TRM69108.1"/>
    <property type="molecule type" value="Genomic_DNA"/>
</dbReference>
<proteinExistence type="predicted"/>
<reference evidence="2 3" key="1">
    <citation type="journal article" date="2019" name="New Phytol.">
        <title>Comparative genomics reveals unique wood-decay strategies and fruiting body development in the Schizophyllaceae.</title>
        <authorList>
            <person name="Almasi E."/>
            <person name="Sahu N."/>
            <person name="Krizsan K."/>
            <person name="Balint B."/>
            <person name="Kovacs G.M."/>
            <person name="Kiss B."/>
            <person name="Cseklye J."/>
            <person name="Drula E."/>
            <person name="Henrissat B."/>
            <person name="Nagy I."/>
            <person name="Chovatia M."/>
            <person name="Adam C."/>
            <person name="LaButti K."/>
            <person name="Lipzen A."/>
            <person name="Riley R."/>
            <person name="Grigoriev I.V."/>
            <person name="Nagy L.G."/>
        </authorList>
    </citation>
    <scope>NUCLEOTIDE SEQUENCE [LARGE SCALE GENOMIC DNA]</scope>
    <source>
        <strain evidence="2 3">NL-1724</strain>
    </source>
</reference>
<accession>A0A550CWE1</accession>
<keyword evidence="3" id="KW-1185">Reference proteome</keyword>
<sequence length="222" mass="24786">MRLATCLMARQCIKETISHPVSPTASPSAAPAASASSGPDPSATAAVALTHLRLLRPPTATMKPQPTDEAPQELWRVYRGVGREASRKIQVIIQPRDAPRDGDLCLRWRLCAYNESTEHGAYHEVILDRSMKPTYQEMRICIYADREVNAIPHVTIGELSSSERDLVLDHAMKAASWTPDVAGANREWMKILVQTLVKKMIAPSDAYCAMLMEFYSDKRYFV</sequence>
<evidence type="ECO:0000313" key="3">
    <source>
        <dbReference type="Proteomes" id="UP000320762"/>
    </source>
</evidence>
<dbReference type="AlphaFoldDB" id="A0A550CWE1"/>
<gene>
    <name evidence="2" type="ORF">BD626DRAFT_472950</name>
</gene>
<feature type="region of interest" description="Disordered" evidence="1">
    <location>
        <begin position="19"/>
        <end position="43"/>
    </location>
</feature>
<comment type="caution">
    <text evidence="2">The sequence shown here is derived from an EMBL/GenBank/DDBJ whole genome shotgun (WGS) entry which is preliminary data.</text>
</comment>
<evidence type="ECO:0000313" key="2">
    <source>
        <dbReference type="EMBL" id="TRM69108.1"/>
    </source>
</evidence>